<dbReference type="Proteomes" id="UP000694405">
    <property type="component" value="Chromosome 30"/>
</dbReference>
<feature type="transmembrane region" description="Helical" evidence="2">
    <location>
        <begin position="565"/>
        <end position="583"/>
    </location>
</feature>
<dbReference type="InterPro" id="IPR051859">
    <property type="entry name" value="DCAF"/>
</dbReference>
<dbReference type="AlphaFoldDB" id="A0A8V5GBX7"/>
<evidence type="ECO:0000256" key="1">
    <source>
        <dbReference type="SAM" id="MobiDB-lite"/>
    </source>
</evidence>
<feature type="transmembrane region" description="Helical" evidence="2">
    <location>
        <begin position="696"/>
        <end position="718"/>
    </location>
</feature>
<reference evidence="3" key="2">
    <citation type="submission" date="2025-08" db="UniProtKB">
        <authorList>
            <consortium name="Ensembl"/>
        </authorList>
    </citation>
    <scope>IDENTIFICATION</scope>
</reference>
<dbReference type="GO" id="GO:0043161">
    <property type="term" value="P:proteasome-mediated ubiquitin-dependent protein catabolic process"/>
    <property type="evidence" value="ECO:0007669"/>
    <property type="project" value="TreeGrafter"/>
</dbReference>
<keyword evidence="2" id="KW-0472">Membrane</keyword>
<dbReference type="SUPFAM" id="SSF50978">
    <property type="entry name" value="WD40 repeat-like"/>
    <property type="match status" value="1"/>
</dbReference>
<dbReference type="InterPro" id="IPR001680">
    <property type="entry name" value="WD40_rpt"/>
</dbReference>
<reference evidence="3" key="3">
    <citation type="submission" date="2025-09" db="UniProtKB">
        <authorList>
            <consortium name="Ensembl"/>
        </authorList>
    </citation>
    <scope>IDENTIFICATION</scope>
</reference>
<proteinExistence type="predicted"/>
<dbReference type="PANTHER" id="PTHR19847">
    <property type="entry name" value="DDB1- AND CUL4-ASSOCIATED FACTOR 11"/>
    <property type="match status" value="1"/>
</dbReference>
<keyword evidence="4" id="KW-1185">Reference proteome</keyword>
<dbReference type="GO" id="GO:0080008">
    <property type="term" value="C:Cul4-RING E3 ubiquitin ligase complex"/>
    <property type="evidence" value="ECO:0007669"/>
    <property type="project" value="TreeGrafter"/>
</dbReference>
<protein>
    <submittedName>
        <fullName evidence="3">Uncharacterized protein</fullName>
    </submittedName>
</protein>
<feature type="region of interest" description="Disordered" evidence="1">
    <location>
        <begin position="1"/>
        <end position="72"/>
    </location>
</feature>
<evidence type="ECO:0000256" key="2">
    <source>
        <dbReference type="SAM" id="Phobius"/>
    </source>
</evidence>
<name>A0A8V5GBX7_MELUD</name>
<dbReference type="Ensembl" id="ENSMUNT00000029447.1">
    <property type="protein sequence ID" value="ENSMUNP00000031133.1"/>
    <property type="gene ID" value="ENSMUNG00000021568.1"/>
</dbReference>
<dbReference type="InterPro" id="IPR036322">
    <property type="entry name" value="WD40_repeat_dom_sf"/>
</dbReference>
<gene>
    <name evidence="3" type="primary">LOC117437882</name>
</gene>
<feature type="transmembrane region" description="Helical" evidence="2">
    <location>
        <begin position="634"/>
        <end position="656"/>
    </location>
</feature>
<reference evidence="3" key="1">
    <citation type="submission" date="2020-03" db="EMBL/GenBank/DDBJ databases">
        <title>Melopsittacus undulatus (budgerigar) genome, bMelUnd1, maternal haplotype with Z.</title>
        <authorList>
            <person name="Gedman G."/>
            <person name="Mountcastle J."/>
            <person name="Haase B."/>
            <person name="Formenti G."/>
            <person name="Wright T."/>
            <person name="Apodaca J."/>
            <person name="Pelan S."/>
            <person name="Chow W."/>
            <person name="Rhie A."/>
            <person name="Howe K."/>
            <person name="Fedrigo O."/>
            <person name="Jarvis E.D."/>
        </authorList>
    </citation>
    <scope>NUCLEOTIDE SEQUENCE [LARGE SCALE GENOMIC DNA]</scope>
</reference>
<sequence>MGSQSSSRGAGPEEEGRGEGQEEDDVDLRRVLSLLLRGRSVQDPSDEEEEEEEQWGWGNDDVTAPAPPPPDTRVLDGHELKAELLLARGKGAGPKEENLPRLLRMRQWGRCRNSSFSYGERSMLSSHFLPNHEAFKDQYPQKAFCGIYSPDGSLFVSASQDHLLRFYWSRDPLRLRPFRSAPARDVGWSLLDVTFTPDGTQCVYCSWSNYVHVYDIYGEGDNHTALDMRPDNSRFSIFSLAVGPDGREILGGGSDGCVYVYDRGVQRRTLRVEAHEDDVNAVALLDPGGQLLLSGGDDGVTRVWDRRSMGQEGARPVGLLAGHRDGVTFLHPRGDSRYVLSNSKDQSCKLWDLRCPTGPNVSLCVSMCLYGSLWVSMGLYGSQCLSMGLYGSLWVPMSLYGSLWVSMGLYGSLWVPVSLYGSLWDIRCPTGPNGLEATRRAVAKQGWDYRWQRVPHRALTSPPLPGDTSLMTYRGHVVLNTLLRCRLAPPPGPGAGQYLSAACATGAVIVYDVLTGRPVRRLTNHSGCVRDVSWHPEGGALASASVGGAKGSMGVNGGLWVSMRVYGCLWVSMGVYGCLWGVYGVSMGVYGVSMGVYGVSMGVYGVSMGCLWVSMGCLWGVYGVSMGVYGVSMGCLWVSMGCLWVSMGVYGCLWGVYGCLWVSMGCLWGVYGCLWGVYGCLWVSMGCLWGVYGCLWGVYGCLWVSMGCLWVSMGVYGVSMGVYRCLWGVYGVSMGVYGCLWVSMGLYGCLWGVYGCL</sequence>
<feature type="compositionally biased region" description="Low complexity" evidence="1">
    <location>
        <begin position="31"/>
        <end position="41"/>
    </location>
</feature>
<evidence type="ECO:0000313" key="4">
    <source>
        <dbReference type="Proteomes" id="UP000694405"/>
    </source>
</evidence>
<dbReference type="PANTHER" id="PTHR19847:SF7">
    <property type="entry name" value="DDB1- AND CUL4-ASSOCIATED FACTOR 11"/>
    <property type="match status" value="1"/>
</dbReference>
<dbReference type="Gene3D" id="2.130.10.10">
    <property type="entry name" value="YVTN repeat-like/Quinoprotein amine dehydrogenase"/>
    <property type="match status" value="2"/>
</dbReference>
<dbReference type="InterPro" id="IPR015943">
    <property type="entry name" value="WD40/YVTN_repeat-like_dom_sf"/>
</dbReference>
<organism evidence="3 4">
    <name type="scientific">Melopsittacus undulatus</name>
    <name type="common">Budgerigar</name>
    <name type="synonym">Psittacus undulatus</name>
    <dbReference type="NCBI Taxonomy" id="13146"/>
    <lineage>
        <taxon>Eukaryota</taxon>
        <taxon>Metazoa</taxon>
        <taxon>Chordata</taxon>
        <taxon>Craniata</taxon>
        <taxon>Vertebrata</taxon>
        <taxon>Euteleostomi</taxon>
        <taxon>Archelosauria</taxon>
        <taxon>Archosauria</taxon>
        <taxon>Dinosauria</taxon>
        <taxon>Saurischia</taxon>
        <taxon>Theropoda</taxon>
        <taxon>Coelurosauria</taxon>
        <taxon>Aves</taxon>
        <taxon>Neognathae</taxon>
        <taxon>Neoaves</taxon>
        <taxon>Telluraves</taxon>
        <taxon>Australaves</taxon>
        <taxon>Psittaciformes</taxon>
        <taxon>Psittaculidae</taxon>
        <taxon>Melopsittacus</taxon>
    </lineage>
</organism>
<dbReference type="PROSITE" id="PS50082">
    <property type="entry name" value="WD_REPEATS_2"/>
    <property type="match status" value="2"/>
</dbReference>
<keyword evidence="2" id="KW-0812">Transmembrane</keyword>
<feature type="transmembrane region" description="Helical" evidence="2">
    <location>
        <begin position="603"/>
        <end position="622"/>
    </location>
</feature>
<feature type="transmembrane region" description="Helical" evidence="2">
    <location>
        <begin position="668"/>
        <end position="689"/>
    </location>
</feature>
<evidence type="ECO:0000313" key="3">
    <source>
        <dbReference type="Ensembl" id="ENSMUNP00000031133.1"/>
    </source>
</evidence>
<dbReference type="PROSITE" id="PS50294">
    <property type="entry name" value="WD_REPEATS_REGION"/>
    <property type="match status" value="2"/>
</dbReference>
<accession>A0A8V5GBX7</accession>
<dbReference type="Pfam" id="PF00400">
    <property type="entry name" value="WD40"/>
    <property type="match status" value="4"/>
</dbReference>
<keyword evidence="2" id="KW-1133">Transmembrane helix</keyword>
<dbReference type="SMART" id="SM00320">
    <property type="entry name" value="WD40"/>
    <property type="match status" value="6"/>
</dbReference>
<feature type="transmembrane region" description="Helical" evidence="2">
    <location>
        <begin position="393"/>
        <end position="415"/>
    </location>
</feature>
<feature type="transmembrane region" description="Helical" evidence="2">
    <location>
        <begin position="730"/>
        <end position="754"/>
    </location>
</feature>
<feature type="compositionally biased region" description="Acidic residues" evidence="1">
    <location>
        <begin position="44"/>
        <end position="54"/>
    </location>
</feature>